<evidence type="ECO:0000256" key="3">
    <source>
        <dbReference type="ARBA" id="ARBA00022692"/>
    </source>
</evidence>
<dbReference type="OrthoDB" id="650636at2"/>
<feature type="transmembrane region" description="Helical" evidence="6">
    <location>
        <begin position="41"/>
        <end position="58"/>
    </location>
</feature>
<feature type="transmembrane region" description="Helical" evidence="6">
    <location>
        <begin position="15"/>
        <end position="35"/>
    </location>
</feature>
<evidence type="ECO:0000256" key="2">
    <source>
        <dbReference type="ARBA" id="ARBA00022475"/>
    </source>
</evidence>
<evidence type="ECO:0000256" key="5">
    <source>
        <dbReference type="ARBA" id="ARBA00023136"/>
    </source>
</evidence>
<keyword evidence="5 6" id="KW-0472">Membrane</keyword>
<feature type="transmembrane region" description="Helical" evidence="6">
    <location>
        <begin position="392"/>
        <end position="411"/>
    </location>
</feature>
<dbReference type="CDD" id="cd13128">
    <property type="entry name" value="MATE_Wzx_like"/>
    <property type="match status" value="1"/>
</dbReference>
<evidence type="ECO:0000313" key="8">
    <source>
        <dbReference type="Proteomes" id="UP000256779"/>
    </source>
</evidence>
<keyword evidence="8" id="KW-1185">Reference proteome</keyword>
<dbReference type="Pfam" id="PF13440">
    <property type="entry name" value="Polysacc_synt_3"/>
    <property type="match status" value="1"/>
</dbReference>
<evidence type="ECO:0000256" key="6">
    <source>
        <dbReference type="SAM" id="Phobius"/>
    </source>
</evidence>
<reference evidence="7 8" key="1">
    <citation type="submission" date="2018-07" db="EMBL/GenBank/DDBJ databases">
        <title>Genomic Encyclopedia of Type Strains, Phase IV (KMG-IV): sequencing the most valuable type-strain genomes for metagenomic binning, comparative biology and taxonomic classification.</title>
        <authorList>
            <person name="Goeker M."/>
        </authorList>
    </citation>
    <scope>NUCLEOTIDE SEQUENCE [LARGE SCALE GENOMIC DNA]</scope>
    <source>
        <strain evidence="7 8">DSM 4134</strain>
    </source>
</reference>
<protein>
    <submittedName>
        <fullName evidence="7">O-antigen/teichoic acid export membrane protein</fullName>
    </submittedName>
</protein>
<keyword evidence="4 6" id="KW-1133">Transmembrane helix</keyword>
<dbReference type="PANTHER" id="PTHR30250">
    <property type="entry name" value="PST FAMILY PREDICTED COLANIC ACID TRANSPORTER"/>
    <property type="match status" value="1"/>
</dbReference>
<gene>
    <name evidence="7" type="ORF">C7460_117106</name>
</gene>
<evidence type="ECO:0000256" key="4">
    <source>
        <dbReference type="ARBA" id="ARBA00022989"/>
    </source>
</evidence>
<comment type="subcellular location">
    <subcellularLocation>
        <location evidence="1">Cell membrane</location>
        <topology evidence="1">Multi-pass membrane protein</topology>
    </subcellularLocation>
</comment>
<feature type="transmembrane region" description="Helical" evidence="6">
    <location>
        <begin position="146"/>
        <end position="170"/>
    </location>
</feature>
<evidence type="ECO:0000256" key="1">
    <source>
        <dbReference type="ARBA" id="ARBA00004651"/>
    </source>
</evidence>
<dbReference type="InterPro" id="IPR050833">
    <property type="entry name" value="Poly_Biosynth_Transport"/>
</dbReference>
<proteinExistence type="predicted"/>
<organism evidence="7 8">
    <name type="scientific">Marinoscillum furvescens DSM 4134</name>
    <dbReference type="NCBI Taxonomy" id="1122208"/>
    <lineage>
        <taxon>Bacteria</taxon>
        <taxon>Pseudomonadati</taxon>
        <taxon>Bacteroidota</taxon>
        <taxon>Cytophagia</taxon>
        <taxon>Cytophagales</taxon>
        <taxon>Reichenbachiellaceae</taxon>
        <taxon>Marinoscillum</taxon>
    </lineage>
</organism>
<dbReference type="EMBL" id="QREG01000017">
    <property type="protein sequence ID" value="RED95656.1"/>
    <property type="molecule type" value="Genomic_DNA"/>
</dbReference>
<dbReference type="PANTHER" id="PTHR30250:SF11">
    <property type="entry name" value="O-ANTIGEN TRANSPORTER-RELATED"/>
    <property type="match status" value="1"/>
</dbReference>
<comment type="caution">
    <text evidence="7">The sequence shown here is derived from an EMBL/GenBank/DDBJ whole genome shotgun (WGS) entry which is preliminary data.</text>
</comment>
<keyword evidence="2" id="KW-1003">Cell membrane</keyword>
<name>A0A3D9KZS2_MARFU</name>
<accession>A0A3D9KZS2</accession>
<feature type="transmembrane region" description="Helical" evidence="6">
    <location>
        <begin position="86"/>
        <end position="107"/>
    </location>
</feature>
<feature type="transmembrane region" description="Helical" evidence="6">
    <location>
        <begin position="367"/>
        <end position="386"/>
    </location>
</feature>
<feature type="transmembrane region" description="Helical" evidence="6">
    <location>
        <begin position="300"/>
        <end position="321"/>
    </location>
</feature>
<feature type="transmembrane region" description="Helical" evidence="6">
    <location>
        <begin position="176"/>
        <end position="197"/>
    </location>
</feature>
<keyword evidence="3 6" id="KW-0812">Transmembrane</keyword>
<feature type="transmembrane region" description="Helical" evidence="6">
    <location>
        <begin position="119"/>
        <end position="139"/>
    </location>
</feature>
<dbReference type="AlphaFoldDB" id="A0A3D9KZS2"/>
<evidence type="ECO:0000313" key="7">
    <source>
        <dbReference type="EMBL" id="RED95656.1"/>
    </source>
</evidence>
<sequence length="442" mass="49566">MGKQSYWIQAGKLTLFQRLAMLGFGVLNFYLLVRMLPQEGYGVWMLFVSVTTLIHTIREGFFKKPLIRFLGKLEGVERRRLQGSSFILNLAFAGASSLILAVGANGLQRVWDAPGLEQLFYIYILTNCCWAVFAHYNNVQEAHFRFIGPMTSGVLKNGVLFVGIVTYYFSNWQIDIVTLGVLDLVATGIAAVTAYWFGKGLAKRKVFWSKSWAYRLFHYGKYTLGTNISGIILRNTDSWMLAWFISPAAVAVYNVAIRVTNLFEVPTMAMASILFPKAVKNAEVDDQAAMKELYEKSVSVIIMFVAPMAILGIIFSDQIIWVLAGEAYGEASAVLKVTMLYGLIIPFNKQMGILLDAIGKARLNMLFVMRNAAINATLNALIIPMVGVMGAAYATLSTMLLVFIINQIYLWRNFQVNLKNLPGYSKQYFLRLKQLALSKVPF</sequence>
<dbReference type="GO" id="GO:0005886">
    <property type="term" value="C:plasma membrane"/>
    <property type="evidence" value="ECO:0007669"/>
    <property type="project" value="UniProtKB-SubCell"/>
</dbReference>
<dbReference type="Proteomes" id="UP000256779">
    <property type="component" value="Unassembled WGS sequence"/>
</dbReference>
<dbReference type="RefSeq" id="WP_147302993.1">
    <property type="nucleotide sequence ID" value="NZ_QREG01000017.1"/>
</dbReference>